<dbReference type="Proteomes" id="UP001189624">
    <property type="component" value="Chromosome 8"/>
</dbReference>
<accession>A0AA86SU43</accession>
<proteinExistence type="predicted"/>
<dbReference type="AlphaFoldDB" id="A0AA86SU43"/>
<dbReference type="Gramene" id="rna-AYBTSS11_LOCUS24862">
    <property type="protein sequence ID" value="CAJ1972806.1"/>
    <property type="gene ID" value="gene-AYBTSS11_LOCUS24862"/>
</dbReference>
<gene>
    <name evidence="1" type="ORF">AYBTSS11_LOCUS24862</name>
</gene>
<reference evidence="1" key="1">
    <citation type="submission" date="2023-10" db="EMBL/GenBank/DDBJ databases">
        <authorList>
            <person name="Domelevo Entfellner J.-B."/>
        </authorList>
    </citation>
    <scope>NUCLEOTIDE SEQUENCE</scope>
</reference>
<sequence length="192" mass="21321">MGVDESFVFGIDCGDVEGFNERGRGFCCGWYSEEVESVKSWSKHDSVSATELRKVRESLKSGSSKLRALVDDPLPDALQSIEGTGEAILLEGNLPQVSPWWQQFPKRLVTVPLCFSAVCCNIRCDLVINTSDVSRIHLEQCNSWSNSVMFFGITYLFGLLVAWAKRIGGDTHLWVNTSRNGSSSHFSPQPPK</sequence>
<organism evidence="1 2">
    <name type="scientific">Sphenostylis stenocarpa</name>
    <dbReference type="NCBI Taxonomy" id="92480"/>
    <lineage>
        <taxon>Eukaryota</taxon>
        <taxon>Viridiplantae</taxon>
        <taxon>Streptophyta</taxon>
        <taxon>Embryophyta</taxon>
        <taxon>Tracheophyta</taxon>
        <taxon>Spermatophyta</taxon>
        <taxon>Magnoliopsida</taxon>
        <taxon>eudicotyledons</taxon>
        <taxon>Gunneridae</taxon>
        <taxon>Pentapetalae</taxon>
        <taxon>rosids</taxon>
        <taxon>fabids</taxon>
        <taxon>Fabales</taxon>
        <taxon>Fabaceae</taxon>
        <taxon>Papilionoideae</taxon>
        <taxon>50 kb inversion clade</taxon>
        <taxon>NPAAA clade</taxon>
        <taxon>indigoferoid/millettioid clade</taxon>
        <taxon>Phaseoleae</taxon>
        <taxon>Sphenostylis</taxon>
    </lineage>
</organism>
<name>A0AA86SU43_9FABA</name>
<evidence type="ECO:0000313" key="1">
    <source>
        <dbReference type="EMBL" id="CAJ1972806.1"/>
    </source>
</evidence>
<protein>
    <submittedName>
        <fullName evidence="1">Uncharacterized protein</fullName>
    </submittedName>
</protein>
<keyword evidence="2" id="KW-1185">Reference proteome</keyword>
<dbReference type="EMBL" id="OY731405">
    <property type="protein sequence ID" value="CAJ1972806.1"/>
    <property type="molecule type" value="Genomic_DNA"/>
</dbReference>
<evidence type="ECO:0000313" key="2">
    <source>
        <dbReference type="Proteomes" id="UP001189624"/>
    </source>
</evidence>